<protein>
    <submittedName>
        <fullName evidence="2">Uncharacterized protein</fullName>
    </submittedName>
</protein>
<proteinExistence type="predicted"/>
<feature type="signal peptide" evidence="1">
    <location>
        <begin position="1"/>
        <end position="31"/>
    </location>
</feature>
<dbReference type="AlphaFoldDB" id="M1NBD4"/>
<feature type="chain" id="PRO_5004016465" evidence="1">
    <location>
        <begin position="32"/>
        <end position="178"/>
    </location>
</feature>
<dbReference type="RefSeq" id="WP_015402812.1">
    <property type="nucleotide sequence ID" value="NC_020304.1"/>
</dbReference>
<dbReference type="Proteomes" id="UP000011721">
    <property type="component" value="Chromosome"/>
</dbReference>
<accession>M1NBD4</accession>
<gene>
    <name evidence="2" type="ordered locus">UWK_00533</name>
</gene>
<keyword evidence="3" id="KW-1185">Reference proteome</keyword>
<name>M1NBD4_DESSD</name>
<reference evidence="3" key="1">
    <citation type="journal article" date="2013" name="Stand. Genomic Sci.">
        <title>Complete genome sequence of Desulfocapsa sulfexigens, a marine deltaproteobacterium specialized in disproportionating inorganic sulfur compounds.</title>
        <authorList>
            <person name="Finster K.W."/>
            <person name="Kjeldsen K.U."/>
            <person name="Kube M."/>
            <person name="Reinhardt R."/>
            <person name="Mussmann M."/>
            <person name="Amann R."/>
            <person name="Schreiber L."/>
        </authorList>
    </citation>
    <scope>NUCLEOTIDE SEQUENCE [LARGE SCALE GENOMIC DNA]</scope>
    <source>
        <strain evidence="3">DSM 10523 / SB164P1</strain>
    </source>
</reference>
<dbReference type="STRING" id="1167006.UWK_00533"/>
<dbReference type="KEGG" id="dsf:UWK_00533"/>
<dbReference type="EMBL" id="CP003985">
    <property type="protein sequence ID" value="AGF77114.1"/>
    <property type="molecule type" value="Genomic_DNA"/>
</dbReference>
<evidence type="ECO:0000313" key="2">
    <source>
        <dbReference type="EMBL" id="AGF77114.1"/>
    </source>
</evidence>
<keyword evidence="1" id="KW-0732">Signal</keyword>
<evidence type="ECO:0000256" key="1">
    <source>
        <dbReference type="SAM" id="SignalP"/>
    </source>
</evidence>
<sequence length="178" mass="19974">MTSARFPLSKRFFKLLFLSVFFLLFSVFANASCVIPGTESSCGELISELPWSFSIEQKEGANRRIFFESQGDTGKGGVHLKMILDISTYRSKKATIDSFVQVSNKADPDIGLTYGWDFIIIQETRLYHLHADCSLSESNFMVMVRVLERILGFSSNHKPPPLLCRCGGGCKDSELQID</sequence>
<organism evidence="2 3">
    <name type="scientific">Desulfocapsa sulfexigens (strain DSM 10523 / SB164P1)</name>
    <dbReference type="NCBI Taxonomy" id="1167006"/>
    <lineage>
        <taxon>Bacteria</taxon>
        <taxon>Pseudomonadati</taxon>
        <taxon>Thermodesulfobacteriota</taxon>
        <taxon>Desulfobulbia</taxon>
        <taxon>Desulfobulbales</taxon>
        <taxon>Desulfocapsaceae</taxon>
        <taxon>Desulfocapsa</taxon>
    </lineage>
</organism>
<evidence type="ECO:0000313" key="3">
    <source>
        <dbReference type="Proteomes" id="UP000011721"/>
    </source>
</evidence>
<dbReference type="HOGENOM" id="CLU_1508296_0_0_7"/>